<organism evidence="2 3">
    <name type="scientific">Evansella vedderi</name>
    <dbReference type="NCBI Taxonomy" id="38282"/>
    <lineage>
        <taxon>Bacteria</taxon>
        <taxon>Bacillati</taxon>
        <taxon>Bacillota</taxon>
        <taxon>Bacilli</taxon>
        <taxon>Bacillales</taxon>
        <taxon>Bacillaceae</taxon>
        <taxon>Evansella</taxon>
    </lineage>
</organism>
<comment type="caution">
    <text evidence="2">The sequence shown here is derived from an EMBL/GenBank/DDBJ whole genome shotgun (WGS) entry which is preliminary data.</text>
</comment>
<feature type="transmembrane region" description="Helical" evidence="1">
    <location>
        <begin position="44"/>
        <end position="63"/>
    </location>
</feature>
<keyword evidence="1" id="KW-1133">Transmembrane helix</keyword>
<proteinExistence type="predicted"/>
<keyword evidence="3" id="KW-1185">Reference proteome</keyword>
<accession>A0ABT9ZZW3</accession>
<evidence type="ECO:0000256" key="1">
    <source>
        <dbReference type="SAM" id="Phobius"/>
    </source>
</evidence>
<reference evidence="2 3" key="1">
    <citation type="submission" date="2023-07" db="EMBL/GenBank/DDBJ databases">
        <title>Genomic Encyclopedia of Type Strains, Phase IV (KMG-IV): sequencing the most valuable type-strain genomes for metagenomic binning, comparative biology and taxonomic classification.</title>
        <authorList>
            <person name="Goeker M."/>
        </authorList>
    </citation>
    <scope>NUCLEOTIDE SEQUENCE [LARGE SCALE GENOMIC DNA]</scope>
    <source>
        <strain evidence="2 3">DSM 9768</strain>
    </source>
</reference>
<dbReference type="EMBL" id="JAUSUG010000011">
    <property type="protein sequence ID" value="MDQ0255625.1"/>
    <property type="molecule type" value="Genomic_DNA"/>
</dbReference>
<sequence length="226" mass="26524">MPPYKSFIYIPLWVVIFVGIAYFAGYGFYSIVNFVGWSISGQPLAVLSYGLLLNAMFIPVIYFGDKCLLKKDMEALIPINPKTDLTKRDKKLLVKMLYTKYVYIGKRLKRVKEIRHKSSEEFEIVLKSNTLEVMEHLVQRVISDQELTNEHIKIINLLFNKKFNIGLEVIKLSTLNEWYEKKPKYKIEMIKELIGNGYWLLDGYGYIKVLRAEQTDGRNYYDQNSH</sequence>
<keyword evidence="1" id="KW-0812">Transmembrane</keyword>
<gene>
    <name evidence="2" type="ORF">J2S74_003007</name>
</gene>
<name>A0ABT9ZZW3_9BACI</name>
<evidence type="ECO:0000313" key="2">
    <source>
        <dbReference type="EMBL" id="MDQ0255625.1"/>
    </source>
</evidence>
<protein>
    <submittedName>
        <fullName evidence="2">Uncharacterized protein</fullName>
    </submittedName>
</protein>
<feature type="transmembrane region" description="Helical" evidence="1">
    <location>
        <begin position="7"/>
        <end position="32"/>
    </location>
</feature>
<evidence type="ECO:0000313" key="3">
    <source>
        <dbReference type="Proteomes" id="UP001230005"/>
    </source>
</evidence>
<dbReference type="RefSeq" id="WP_307326646.1">
    <property type="nucleotide sequence ID" value="NZ_JAUSUG010000011.1"/>
</dbReference>
<keyword evidence="1" id="KW-0472">Membrane</keyword>
<dbReference type="Proteomes" id="UP001230005">
    <property type="component" value="Unassembled WGS sequence"/>
</dbReference>